<protein>
    <submittedName>
        <fullName evidence="2">Uncharacterized protein</fullName>
    </submittedName>
</protein>
<evidence type="ECO:0000313" key="2">
    <source>
        <dbReference type="WBParaSite" id="ES5_v2.g6732.t1"/>
    </source>
</evidence>
<accession>A0AC34GQ53</accession>
<name>A0AC34GQ53_9BILA</name>
<proteinExistence type="predicted"/>
<organism evidence="1 2">
    <name type="scientific">Panagrolaimus sp. ES5</name>
    <dbReference type="NCBI Taxonomy" id="591445"/>
    <lineage>
        <taxon>Eukaryota</taxon>
        <taxon>Metazoa</taxon>
        <taxon>Ecdysozoa</taxon>
        <taxon>Nematoda</taxon>
        <taxon>Chromadorea</taxon>
        <taxon>Rhabditida</taxon>
        <taxon>Tylenchina</taxon>
        <taxon>Panagrolaimomorpha</taxon>
        <taxon>Panagrolaimoidea</taxon>
        <taxon>Panagrolaimidae</taxon>
        <taxon>Panagrolaimus</taxon>
    </lineage>
</organism>
<dbReference type="Proteomes" id="UP000887579">
    <property type="component" value="Unplaced"/>
</dbReference>
<dbReference type="WBParaSite" id="ES5_v2.g6732.t1">
    <property type="protein sequence ID" value="ES5_v2.g6732.t1"/>
    <property type="gene ID" value="ES5_v2.g6732"/>
</dbReference>
<sequence length="97" mass="11445">MTFLLIFSTEARPHNFENFEVYYPRNVKRFNFNFLRTWQPLTKAEPLNGGVLDERMNSFPSQSFDTDDEISNTPKNRIRQKLMCIAAYQSTKACQDL</sequence>
<evidence type="ECO:0000313" key="1">
    <source>
        <dbReference type="Proteomes" id="UP000887579"/>
    </source>
</evidence>
<reference evidence="2" key="1">
    <citation type="submission" date="2022-11" db="UniProtKB">
        <authorList>
            <consortium name="WormBaseParasite"/>
        </authorList>
    </citation>
    <scope>IDENTIFICATION</scope>
</reference>